<reference evidence="1 2" key="1">
    <citation type="submission" date="2018-02" db="EMBL/GenBank/DDBJ databases">
        <title>Subsurface microbial communities from deep shales in Ohio and West Virginia, USA.</title>
        <authorList>
            <person name="Wrighton K."/>
        </authorList>
    </citation>
    <scope>NUCLEOTIDE SEQUENCE [LARGE SCALE GENOMIC DNA]</scope>
    <source>
        <strain evidence="1 2">DSM 10369</strain>
    </source>
</reference>
<evidence type="ECO:0000313" key="2">
    <source>
        <dbReference type="Proteomes" id="UP000251060"/>
    </source>
</evidence>
<sequence length="53" mass="6066">MNINQSELHIGPEADLVCSLHYRNIALPLEYNQRGKLMKTKIRCGAAECYLFV</sequence>
<name>A0A314ZUP2_9EURY</name>
<protein>
    <submittedName>
        <fullName evidence="1">Uncharacterized protein</fullName>
    </submittedName>
</protein>
<organism evidence="1 2">
    <name type="scientific">Methanohalophilus euhalobius</name>
    <dbReference type="NCBI Taxonomy" id="51203"/>
    <lineage>
        <taxon>Archaea</taxon>
        <taxon>Methanobacteriati</taxon>
        <taxon>Methanobacteriota</taxon>
        <taxon>Stenosarchaea group</taxon>
        <taxon>Methanomicrobia</taxon>
        <taxon>Methanosarcinales</taxon>
        <taxon>Methanosarcinaceae</taxon>
        <taxon>Methanohalophilus</taxon>
    </lineage>
</organism>
<dbReference type="Proteomes" id="UP000251060">
    <property type="component" value="Unassembled WGS sequence"/>
</dbReference>
<gene>
    <name evidence="1" type="ORF">B0H22_1202</name>
</gene>
<proteinExistence type="predicted"/>
<evidence type="ECO:0000313" key="1">
    <source>
        <dbReference type="EMBL" id="PQV41767.1"/>
    </source>
</evidence>
<dbReference type="EMBL" id="PVBU01000020">
    <property type="protein sequence ID" value="PQV41767.1"/>
    <property type="molecule type" value="Genomic_DNA"/>
</dbReference>
<accession>A0A314ZUP2</accession>
<dbReference type="AlphaFoldDB" id="A0A314ZUP2"/>
<comment type="caution">
    <text evidence="1">The sequence shown here is derived from an EMBL/GenBank/DDBJ whole genome shotgun (WGS) entry which is preliminary data.</text>
</comment>